<protein>
    <submittedName>
        <fullName evidence="2">Uncharacterized protein</fullName>
    </submittedName>
</protein>
<feature type="region of interest" description="Disordered" evidence="1">
    <location>
        <begin position="153"/>
        <end position="175"/>
    </location>
</feature>
<evidence type="ECO:0000313" key="2">
    <source>
        <dbReference type="EMBL" id="KAK7741965.1"/>
    </source>
</evidence>
<comment type="caution">
    <text evidence="2">The sequence shown here is derived from an EMBL/GenBank/DDBJ whole genome shotgun (WGS) entry which is preliminary data.</text>
</comment>
<dbReference type="AlphaFoldDB" id="A0AAN9U988"/>
<evidence type="ECO:0000256" key="1">
    <source>
        <dbReference type="SAM" id="MobiDB-lite"/>
    </source>
</evidence>
<feature type="compositionally biased region" description="Low complexity" evidence="1">
    <location>
        <begin position="43"/>
        <end position="74"/>
    </location>
</feature>
<feature type="region of interest" description="Disordered" evidence="1">
    <location>
        <begin position="43"/>
        <end position="89"/>
    </location>
</feature>
<evidence type="ECO:0000313" key="3">
    <source>
        <dbReference type="Proteomes" id="UP001320420"/>
    </source>
</evidence>
<keyword evidence="3" id="KW-1185">Reference proteome</keyword>
<sequence length="175" mass="18997">MEPYYSESPMGHNTQFAMQKYLLLHNQHEEVLQQLHDICPSYTTSSTAGTSPSPSPTRSFSSSPPTALWSTRSHSGGRRRSPPAARFGSTLAPVLDESLVEEMAAGQQKLSDVNEGIKRTLTELLNCDAVRKDRAMRTWVQSRLLETEKELRCGRRRRSSGGGGGGGGGGGAGFD</sequence>
<name>A0AAN9U988_9PEZI</name>
<feature type="compositionally biased region" description="Gly residues" evidence="1">
    <location>
        <begin position="160"/>
        <end position="175"/>
    </location>
</feature>
<accession>A0AAN9U988</accession>
<proteinExistence type="predicted"/>
<reference evidence="2 3" key="1">
    <citation type="submission" date="2024-02" db="EMBL/GenBank/DDBJ databases">
        <title>De novo assembly and annotation of 12 fungi associated with fruit tree decline syndrome in Ontario, Canada.</title>
        <authorList>
            <person name="Sulman M."/>
            <person name="Ellouze W."/>
            <person name="Ilyukhin E."/>
        </authorList>
    </citation>
    <scope>NUCLEOTIDE SEQUENCE [LARGE SCALE GENOMIC DNA]</scope>
    <source>
        <strain evidence="2 3">M11/M66-122</strain>
    </source>
</reference>
<dbReference type="EMBL" id="JAKJXP020000150">
    <property type="protein sequence ID" value="KAK7741965.1"/>
    <property type="molecule type" value="Genomic_DNA"/>
</dbReference>
<dbReference type="Proteomes" id="UP001320420">
    <property type="component" value="Unassembled WGS sequence"/>
</dbReference>
<gene>
    <name evidence="2" type="ORF">SLS62_010830</name>
</gene>
<organism evidence="2 3">
    <name type="scientific">Diatrype stigma</name>
    <dbReference type="NCBI Taxonomy" id="117547"/>
    <lineage>
        <taxon>Eukaryota</taxon>
        <taxon>Fungi</taxon>
        <taxon>Dikarya</taxon>
        <taxon>Ascomycota</taxon>
        <taxon>Pezizomycotina</taxon>
        <taxon>Sordariomycetes</taxon>
        <taxon>Xylariomycetidae</taxon>
        <taxon>Xylariales</taxon>
        <taxon>Diatrypaceae</taxon>
        <taxon>Diatrype</taxon>
    </lineage>
</organism>